<keyword evidence="2" id="KW-0560">Oxidoreductase</keyword>
<evidence type="ECO:0000313" key="4">
    <source>
        <dbReference type="EMBL" id="KAF8665904.1"/>
    </source>
</evidence>
<dbReference type="GO" id="GO:0016491">
    <property type="term" value="F:oxidoreductase activity"/>
    <property type="evidence" value="ECO:0007669"/>
    <property type="project" value="UniProtKB-KW"/>
</dbReference>
<evidence type="ECO:0000256" key="3">
    <source>
        <dbReference type="SAM" id="MobiDB-lite"/>
    </source>
</evidence>
<comment type="caution">
    <text evidence="4">The sequence shown here is derived from an EMBL/GenBank/DDBJ whole genome shotgun (WGS) entry which is preliminary data.</text>
</comment>
<proteinExistence type="inferred from homology"/>
<dbReference type="InterPro" id="IPR002347">
    <property type="entry name" value="SDR_fam"/>
</dbReference>
<evidence type="ECO:0000256" key="2">
    <source>
        <dbReference type="ARBA" id="ARBA00023002"/>
    </source>
</evidence>
<dbReference type="AlphaFoldDB" id="A0A835E2V7"/>
<dbReference type="Pfam" id="PF13561">
    <property type="entry name" value="adh_short_C2"/>
    <property type="match status" value="1"/>
</dbReference>
<dbReference type="PANTHER" id="PTHR43180">
    <property type="entry name" value="3-OXOACYL-(ACYL-CARRIER-PROTEIN) REDUCTASE (AFU_ORTHOLOGUE AFUA_6G11210)"/>
    <property type="match status" value="1"/>
</dbReference>
<dbReference type="PANTHER" id="PTHR43180:SF34">
    <property type="entry name" value="NAD(P)-BINDING ROSSMANN-FOLD SUPERFAMILY PROTEIN"/>
    <property type="match status" value="1"/>
</dbReference>
<reference evidence="4" key="1">
    <citation type="submission" date="2020-07" db="EMBL/GenBank/DDBJ databases">
        <title>Genome sequence and genetic diversity analysis of an under-domesticated orphan crop, white fonio (Digitaria exilis).</title>
        <authorList>
            <person name="Bennetzen J.L."/>
            <person name="Chen S."/>
            <person name="Ma X."/>
            <person name="Wang X."/>
            <person name="Yssel A.E.J."/>
            <person name="Chaluvadi S.R."/>
            <person name="Johnson M."/>
            <person name="Gangashetty P."/>
            <person name="Hamidou F."/>
            <person name="Sanogo M.D."/>
            <person name="Zwaenepoel A."/>
            <person name="Wallace J."/>
            <person name="Van De Peer Y."/>
            <person name="Van Deynze A."/>
        </authorList>
    </citation>
    <scope>NUCLEOTIDE SEQUENCE</scope>
    <source>
        <tissue evidence="4">Leaves</tissue>
    </source>
</reference>
<sequence>MTCLSLIIYLGRYNGSRQCNRQGDCQKRLRKDSRGDCERIAEDLNKSYNQTHHTTLAVVANAYKQDVDDIFYNNACIKDGVPSIKPSVASIEYAGAADLARHGVRVNAISPQRVVPTSDEVLLKQIFPKANTTELDDMIKKYADDKRDGLVVNEVDVANAAVYLASDASKGVTGHNLVLNSKLKRLHATSDPHTSKATASLRHSRKQHILAKLMNLCPEAPGPLDPLESSSHSHGIGELKP</sequence>
<accession>A0A835E2V7</accession>
<comment type="similarity">
    <text evidence="1">Belongs to the short-chain dehydrogenases/reductases (SDR) family.</text>
</comment>
<dbReference type="OrthoDB" id="294295at2759"/>
<dbReference type="EMBL" id="JACEFO010002324">
    <property type="protein sequence ID" value="KAF8665904.1"/>
    <property type="molecule type" value="Genomic_DNA"/>
</dbReference>
<protein>
    <submittedName>
        <fullName evidence="4">Uncharacterized protein</fullName>
    </submittedName>
</protein>
<keyword evidence="5" id="KW-1185">Reference proteome</keyword>
<organism evidence="4 5">
    <name type="scientific">Digitaria exilis</name>
    <dbReference type="NCBI Taxonomy" id="1010633"/>
    <lineage>
        <taxon>Eukaryota</taxon>
        <taxon>Viridiplantae</taxon>
        <taxon>Streptophyta</taxon>
        <taxon>Embryophyta</taxon>
        <taxon>Tracheophyta</taxon>
        <taxon>Spermatophyta</taxon>
        <taxon>Magnoliopsida</taxon>
        <taxon>Liliopsida</taxon>
        <taxon>Poales</taxon>
        <taxon>Poaceae</taxon>
        <taxon>PACMAD clade</taxon>
        <taxon>Panicoideae</taxon>
        <taxon>Panicodae</taxon>
        <taxon>Paniceae</taxon>
        <taxon>Anthephorinae</taxon>
        <taxon>Digitaria</taxon>
    </lineage>
</organism>
<gene>
    <name evidence="4" type="ORF">HU200_053987</name>
</gene>
<dbReference type="Proteomes" id="UP000636709">
    <property type="component" value="Unassembled WGS sequence"/>
</dbReference>
<feature type="region of interest" description="Disordered" evidence="3">
    <location>
        <begin position="221"/>
        <end position="241"/>
    </location>
</feature>
<name>A0A835E2V7_9POAL</name>
<dbReference type="Gene3D" id="3.40.50.720">
    <property type="entry name" value="NAD(P)-binding Rossmann-like Domain"/>
    <property type="match status" value="1"/>
</dbReference>
<dbReference type="InterPro" id="IPR036291">
    <property type="entry name" value="NAD(P)-bd_dom_sf"/>
</dbReference>
<dbReference type="SUPFAM" id="SSF51735">
    <property type="entry name" value="NAD(P)-binding Rossmann-fold domains"/>
    <property type="match status" value="1"/>
</dbReference>
<evidence type="ECO:0000256" key="1">
    <source>
        <dbReference type="ARBA" id="ARBA00006484"/>
    </source>
</evidence>
<evidence type="ECO:0000313" key="5">
    <source>
        <dbReference type="Proteomes" id="UP000636709"/>
    </source>
</evidence>